<name>A0A8H2JXD2_ACIRA</name>
<dbReference type="AlphaFoldDB" id="A0A8H2JXD2"/>
<evidence type="ECO:0000313" key="7">
    <source>
        <dbReference type="EMBL" id="TNX86292.1"/>
    </source>
</evidence>
<dbReference type="PANTHER" id="PTHR13903:SF8">
    <property type="entry name" value="PIRIN"/>
    <property type="match status" value="1"/>
</dbReference>
<dbReference type="CDD" id="cd02909">
    <property type="entry name" value="cupin_pirin_N"/>
    <property type="match status" value="1"/>
</dbReference>
<evidence type="ECO:0000259" key="6">
    <source>
        <dbReference type="Pfam" id="PF05726"/>
    </source>
</evidence>
<keyword evidence="2" id="KW-0408">Iron</keyword>
<comment type="cofactor">
    <cofactor evidence="2">
        <name>Fe cation</name>
        <dbReference type="ChEBI" id="CHEBI:24875"/>
    </cofactor>
    <text evidence="2">Binds 1 Fe cation per subunit.</text>
</comment>
<feature type="region of interest" description="Disordered" evidence="4">
    <location>
        <begin position="290"/>
        <end position="314"/>
    </location>
</feature>
<dbReference type="InterPro" id="IPR003829">
    <property type="entry name" value="Pirin_N_dom"/>
</dbReference>
<evidence type="ECO:0000313" key="8">
    <source>
        <dbReference type="Proteomes" id="UP000314285"/>
    </source>
</evidence>
<comment type="caution">
    <text evidence="7">The sequence shown here is derived from an EMBL/GenBank/DDBJ whole genome shotgun (WGS) entry which is preliminary data.</text>
</comment>
<dbReference type="EMBL" id="VFBM01000013">
    <property type="protein sequence ID" value="TNX86292.1"/>
    <property type="molecule type" value="Genomic_DNA"/>
</dbReference>
<dbReference type="InterPro" id="IPR012093">
    <property type="entry name" value="Pirin"/>
</dbReference>
<dbReference type="Proteomes" id="UP000314285">
    <property type="component" value="Unassembled WGS sequence"/>
</dbReference>
<dbReference type="Gene3D" id="2.60.120.10">
    <property type="entry name" value="Jelly Rolls"/>
    <property type="match status" value="2"/>
</dbReference>
<dbReference type="PIRSF" id="PIRSF006232">
    <property type="entry name" value="Pirin"/>
    <property type="match status" value="1"/>
</dbReference>
<comment type="similarity">
    <text evidence="1 3">Belongs to the pirin family.</text>
</comment>
<evidence type="ECO:0000256" key="4">
    <source>
        <dbReference type="SAM" id="MobiDB-lite"/>
    </source>
</evidence>
<feature type="binding site" evidence="2">
    <location>
        <position position="75"/>
    </location>
    <ligand>
        <name>Fe cation</name>
        <dbReference type="ChEBI" id="CHEBI:24875"/>
    </ligand>
</feature>
<dbReference type="InterPro" id="IPR008778">
    <property type="entry name" value="Pirin_C_dom"/>
</dbReference>
<evidence type="ECO:0000259" key="5">
    <source>
        <dbReference type="Pfam" id="PF02678"/>
    </source>
</evidence>
<feature type="binding site" evidence="2">
    <location>
        <position position="77"/>
    </location>
    <ligand>
        <name>Fe cation</name>
        <dbReference type="ChEBI" id="CHEBI:24875"/>
    </ligand>
</feature>
<gene>
    <name evidence="7" type="ORF">FHY67_12855</name>
</gene>
<feature type="domain" description="Pirin C-terminal" evidence="6">
    <location>
        <begin position="189"/>
        <end position="286"/>
    </location>
</feature>
<evidence type="ECO:0000256" key="3">
    <source>
        <dbReference type="RuleBase" id="RU003457"/>
    </source>
</evidence>
<feature type="binding site" evidence="2">
    <location>
        <position position="121"/>
    </location>
    <ligand>
        <name>Fe cation</name>
        <dbReference type="ChEBI" id="CHEBI:24875"/>
    </ligand>
</feature>
<feature type="domain" description="Pirin N-terminal" evidence="5">
    <location>
        <begin position="40"/>
        <end position="137"/>
    </location>
</feature>
<feature type="binding site" evidence="2">
    <location>
        <position position="119"/>
    </location>
    <ligand>
        <name>Fe cation</name>
        <dbReference type="ChEBI" id="CHEBI:24875"/>
    </ligand>
</feature>
<proteinExistence type="inferred from homology"/>
<reference evidence="7 8" key="1">
    <citation type="submission" date="2019-06" db="EMBL/GenBank/DDBJ databases">
        <title>Genome of Acinetobacter radioresistens APH1, a phenol degrading strain.</title>
        <authorList>
            <person name="Liu Y."/>
        </authorList>
    </citation>
    <scope>NUCLEOTIDE SEQUENCE [LARGE SCALE GENOMIC DNA]</scope>
    <source>
        <strain evidence="7 8">APH1</strain>
    </source>
</reference>
<evidence type="ECO:0000256" key="1">
    <source>
        <dbReference type="ARBA" id="ARBA00008416"/>
    </source>
</evidence>
<keyword evidence="2" id="KW-0479">Metal-binding</keyword>
<dbReference type="GO" id="GO:0046872">
    <property type="term" value="F:metal ion binding"/>
    <property type="evidence" value="ECO:0007669"/>
    <property type="project" value="UniProtKB-KW"/>
</dbReference>
<organism evidence="7 8">
    <name type="scientific">Acinetobacter radioresistens</name>
    <dbReference type="NCBI Taxonomy" id="40216"/>
    <lineage>
        <taxon>Bacteria</taxon>
        <taxon>Pseudomonadati</taxon>
        <taxon>Pseudomonadota</taxon>
        <taxon>Gammaproteobacteria</taxon>
        <taxon>Moraxellales</taxon>
        <taxon>Moraxellaceae</taxon>
        <taxon>Acinetobacter</taxon>
    </lineage>
</organism>
<dbReference type="Pfam" id="PF05726">
    <property type="entry name" value="Pirin_C"/>
    <property type="match status" value="1"/>
</dbReference>
<dbReference type="InterPro" id="IPR011051">
    <property type="entry name" value="RmlC_Cupin_sf"/>
</dbReference>
<sequence length="314" mass="35230">MNKSGTRTIEPAEHILPHATQLQEIPTRTAEIGQGTVIQRALPSRYKRMIGAWCFLDHAGPATFKPGQGMKVGPHPHIGLQTFTWMIEGTVMHRDSIGSEQLIEPGQVNLMTAGYGITHTEVSPESETRMHAAQLWIALPDEQRNMLPKFEHYPQLPVVEKDQLQCTVLVGEFLGQSSPVQVYSPLLGVDLKAREDSRQVFTLNPQFEYGFLVLEGNAQVNGHELHKQNMLVLPPGLEEIELELNKDARLLLIGGAPFETPIVLWWNLVARTSEEIRQAREQWEKHDHRFGNVEGHAGPRLEAPPVPGQMRPAK</sequence>
<protein>
    <submittedName>
        <fullName evidence="7">Pirin family protein</fullName>
    </submittedName>
</protein>
<dbReference type="InterPro" id="IPR014710">
    <property type="entry name" value="RmlC-like_jellyroll"/>
</dbReference>
<accession>A0A8H2JXD2</accession>
<dbReference type="CDD" id="cd02247">
    <property type="entry name" value="cupin_pirin_C"/>
    <property type="match status" value="1"/>
</dbReference>
<dbReference type="PANTHER" id="PTHR13903">
    <property type="entry name" value="PIRIN-RELATED"/>
    <property type="match status" value="1"/>
</dbReference>
<dbReference type="Pfam" id="PF02678">
    <property type="entry name" value="Pirin"/>
    <property type="match status" value="1"/>
</dbReference>
<dbReference type="SUPFAM" id="SSF51182">
    <property type="entry name" value="RmlC-like cupins"/>
    <property type="match status" value="1"/>
</dbReference>
<evidence type="ECO:0000256" key="2">
    <source>
        <dbReference type="PIRSR" id="PIRSR006232-1"/>
    </source>
</evidence>